<name>A0A074WEE0_AURM1</name>
<accession>A0A074WEE0</accession>
<feature type="compositionally biased region" description="Polar residues" evidence="5">
    <location>
        <begin position="267"/>
        <end position="277"/>
    </location>
</feature>
<dbReference type="PROSITE" id="PS51257">
    <property type="entry name" value="PROKAR_LIPOPROTEIN"/>
    <property type="match status" value="1"/>
</dbReference>
<evidence type="ECO:0000313" key="8">
    <source>
        <dbReference type="EMBL" id="KEQ60856.1"/>
    </source>
</evidence>
<gene>
    <name evidence="8" type="ORF">M437DRAFT_53228</name>
</gene>
<dbReference type="PANTHER" id="PTHR21324:SF2">
    <property type="entry name" value="EG:22E5.9 PROTEIN"/>
    <property type="match status" value="1"/>
</dbReference>
<sequence length="277" mass="30851">MFKIFSYWMLPIIAACCWLGTLLGMLGWWLASGSPHLQGMETGQTIAYISDIGATHLQPLFIAGSAVTVIVFDVCFISERYLRHKGRLAHNTSLTQKVLSVLSSVFAIIGAIGLILLTCLKDTKFGTAHDTCLVIFIVGYIISAIFACAEYQRLGIHFRQYRILRASFWIKLFFILTEIALAIAFAVLGRHNNTRNTAAVLEWTISLIYIIYVGHYFMDFLPAVHSKDHLFPTVEEMMENGNGPSYSGGPTFSESASYASENPMRANGQTVEPSRNF</sequence>
<keyword evidence="4 6" id="KW-0472">Membrane</keyword>
<feature type="transmembrane region" description="Helical" evidence="6">
    <location>
        <begin position="200"/>
        <end position="218"/>
    </location>
</feature>
<feature type="region of interest" description="Disordered" evidence="5">
    <location>
        <begin position="257"/>
        <end position="277"/>
    </location>
</feature>
<feature type="transmembrane region" description="Helical" evidence="6">
    <location>
        <begin position="168"/>
        <end position="188"/>
    </location>
</feature>
<dbReference type="InterPro" id="IPR019402">
    <property type="entry name" value="CWH43_N"/>
</dbReference>
<evidence type="ECO:0000256" key="6">
    <source>
        <dbReference type="SAM" id="Phobius"/>
    </source>
</evidence>
<dbReference type="InterPro" id="IPR050911">
    <property type="entry name" value="DRAM/TMEM150_Autophagy_Mod"/>
</dbReference>
<organism evidence="8 9">
    <name type="scientific">Aureobasidium melanogenum (strain CBS 110374)</name>
    <name type="common">Aureobasidium pullulans var. melanogenum</name>
    <dbReference type="NCBI Taxonomy" id="1043003"/>
    <lineage>
        <taxon>Eukaryota</taxon>
        <taxon>Fungi</taxon>
        <taxon>Dikarya</taxon>
        <taxon>Ascomycota</taxon>
        <taxon>Pezizomycotina</taxon>
        <taxon>Dothideomycetes</taxon>
        <taxon>Dothideomycetidae</taxon>
        <taxon>Dothideales</taxon>
        <taxon>Saccotheciaceae</taxon>
        <taxon>Aureobasidium</taxon>
    </lineage>
</organism>
<dbReference type="Proteomes" id="UP000030672">
    <property type="component" value="Unassembled WGS sequence"/>
</dbReference>
<feature type="transmembrane region" description="Helical" evidence="6">
    <location>
        <begin position="98"/>
        <end position="116"/>
    </location>
</feature>
<keyword evidence="2 6" id="KW-0812">Transmembrane</keyword>
<keyword evidence="3 6" id="KW-1133">Transmembrane helix</keyword>
<keyword evidence="9" id="KW-1185">Reference proteome</keyword>
<evidence type="ECO:0000256" key="4">
    <source>
        <dbReference type="ARBA" id="ARBA00023136"/>
    </source>
</evidence>
<reference evidence="8 9" key="1">
    <citation type="journal article" date="2014" name="BMC Genomics">
        <title>Genome sequencing of four Aureobasidium pullulans varieties: biotechnological potential, stress tolerance, and description of new species.</title>
        <authorList>
            <person name="Gostin Ar C."/>
            <person name="Ohm R.A."/>
            <person name="Kogej T."/>
            <person name="Sonjak S."/>
            <person name="Turk M."/>
            <person name="Zajc J."/>
            <person name="Zalar P."/>
            <person name="Grube M."/>
            <person name="Sun H."/>
            <person name="Han J."/>
            <person name="Sharma A."/>
            <person name="Chiniquy J."/>
            <person name="Ngan C.Y."/>
            <person name="Lipzen A."/>
            <person name="Barry K."/>
            <person name="Grigoriev I.V."/>
            <person name="Gunde-Cimerman N."/>
        </authorList>
    </citation>
    <scope>NUCLEOTIDE SEQUENCE [LARGE SCALE GENOMIC DNA]</scope>
    <source>
        <strain evidence="8 9">CBS 110374</strain>
    </source>
</reference>
<feature type="transmembrane region" description="Helical" evidence="6">
    <location>
        <begin position="128"/>
        <end position="148"/>
    </location>
</feature>
<dbReference type="GO" id="GO:0012505">
    <property type="term" value="C:endomembrane system"/>
    <property type="evidence" value="ECO:0007669"/>
    <property type="project" value="UniProtKB-SubCell"/>
</dbReference>
<dbReference type="EMBL" id="KL584840">
    <property type="protein sequence ID" value="KEQ60856.1"/>
    <property type="molecule type" value="Genomic_DNA"/>
</dbReference>
<dbReference type="AlphaFoldDB" id="A0A074WEE0"/>
<evidence type="ECO:0000313" key="9">
    <source>
        <dbReference type="Proteomes" id="UP000030672"/>
    </source>
</evidence>
<dbReference type="GeneID" id="63915863"/>
<feature type="domain" description="CWH43-like N-terminal" evidence="7">
    <location>
        <begin position="7"/>
        <end position="221"/>
    </location>
</feature>
<proteinExistence type="predicted"/>
<dbReference type="STRING" id="1043003.A0A074WEE0"/>
<protein>
    <recommendedName>
        <fullName evidence="7">CWH43-like N-terminal domain-containing protein</fullName>
    </recommendedName>
</protein>
<feature type="transmembrane region" description="Helical" evidence="6">
    <location>
        <begin position="7"/>
        <end position="31"/>
    </location>
</feature>
<dbReference type="HOGENOM" id="CLU_050573_0_0_1"/>
<dbReference type="GO" id="GO:0005886">
    <property type="term" value="C:plasma membrane"/>
    <property type="evidence" value="ECO:0007669"/>
    <property type="project" value="TreeGrafter"/>
</dbReference>
<evidence type="ECO:0000256" key="1">
    <source>
        <dbReference type="ARBA" id="ARBA00004127"/>
    </source>
</evidence>
<evidence type="ECO:0000256" key="3">
    <source>
        <dbReference type="ARBA" id="ARBA00022989"/>
    </source>
</evidence>
<feature type="transmembrane region" description="Helical" evidence="6">
    <location>
        <begin position="60"/>
        <end position="77"/>
    </location>
</feature>
<comment type="subcellular location">
    <subcellularLocation>
        <location evidence="1">Endomembrane system</location>
        <topology evidence="1">Multi-pass membrane protein</topology>
    </subcellularLocation>
</comment>
<evidence type="ECO:0000256" key="5">
    <source>
        <dbReference type="SAM" id="MobiDB-lite"/>
    </source>
</evidence>
<evidence type="ECO:0000259" key="7">
    <source>
        <dbReference type="Pfam" id="PF10277"/>
    </source>
</evidence>
<dbReference type="PANTHER" id="PTHR21324">
    <property type="entry name" value="FASTING-INDUCIBLE INTEGRAL MEMBRANE PROTEIN TM6P1-RELATED"/>
    <property type="match status" value="1"/>
</dbReference>
<dbReference type="RefSeq" id="XP_040877879.1">
    <property type="nucleotide sequence ID" value="XM_041022490.1"/>
</dbReference>
<dbReference type="Pfam" id="PF10277">
    <property type="entry name" value="Frag1"/>
    <property type="match status" value="1"/>
</dbReference>
<evidence type="ECO:0000256" key="2">
    <source>
        <dbReference type="ARBA" id="ARBA00022692"/>
    </source>
</evidence>